<evidence type="ECO:0000313" key="4">
    <source>
        <dbReference type="Proteomes" id="UP001056208"/>
    </source>
</evidence>
<sequence length="171" mass="19353">MKSWGESRLPTAVTFRGNLLSKLTLLERSQPDGDFVVDALDFHDDSTSIRTTTGSALEIPAWTDVSELHRRLSGVMDLAPLDPWSWDSYPGTMSVWAAWLTLHYDMALLEHHLSDNVPRLRYLALHRHGDFAIASTELDGERFDHEVTLHAQPLGVAVDFAFEVARQLRTR</sequence>
<dbReference type="AlphaFoldDB" id="A0A399Q2I8"/>
<dbReference type="EMBL" id="QWED01000246">
    <property type="protein sequence ID" value="RIJ11317.1"/>
    <property type="molecule type" value="Genomic_DNA"/>
</dbReference>
<name>A0A399Q2I8_9MICO</name>
<dbReference type="RefSeq" id="WP_041465311.1">
    <property type="nucleotide sequence ID" value="NZ_CP086345.1"/>
</dbReference>
<evidence type="ECO:0000313" key="1">
    <source>
        <dbReference type="EMBL" id="RIJ11317.1"/>
    </source>
</evidence>
<reference evidence="1 3" key="1">
    <citation type="submission" date="2018-08" db="EMBL/GenBank/DDBJ databases">
        <title>Genome Sequence of Clavibacter michiganensis Subspecies type strains, and the Atypical Peach-Colored Strains Isolated from Tomato.</title>
        <authorList>
            <person name="Osdaghi E."/>
            <person name="Portier P."/>
            <person name="Briand M."/>
            <person name="Jacques M.-A."/>
        </authorList>
    </citation>
    <scope>NUCLEOTIDE SEQUENCE [LARGE SCALE GENOMIC DNA]</scope>
    <source>
        <strain evidence="1 3">CFBP 7577</strain>
    </source>
</reference>
<dbReference type="Proteomes" id="UP000265361">
    <property type="component" value="Unassembled WGS sequence"/>
</dbReference>
<dbReference type="Proteomes" id="UP001056208">
    <property type="component" value="Chromosome"/>
</dbReference>
<keyword evidence="4" id="KW-1185">Reference proteome</keyword>
<organism evidence="1 3">
    <name type="scientific">Clavibacter nebraskensis</name>
    <dbReference type="NCBI Taxonomy" id="31963"/>
    <lineage>
        <taxon>Bacteria</taxon>
        <taxon>Bacillati</taxon>
        <taxon>Actinomycetota</taxon>
        <taxon>Actinomycetes</taxon>
        <taxon>Micrococcales</taxon>
        <taxon>Microbacteriaceae</taxon>
        <taxon>Clavibacter</taxon>
    </lineage>
</organism>
<proteinExistence type="predicted"/>
<evidence type="ECO:0000313" key="2">
    <source>
        <dbReference type="EMBL" id="UQB04761.1"/>
    </source>
</evidence>
<evidence type="ECO:0000313" key="3">
    <source>
        <dbReference type="Proteomes" id="UP000265361"/>
    </source>
</evidence>
<dbReference type="GeneID" id="92984386"/>
<reference evidence="2" key="2">
    <citation type="submission" date="2021-11" db="EMBL/GenBank/DDBJ databases">
        <authorList>
            <person name="Li G."/>
            <person name="Jia Q."/>
            <person name="Yang F."/>
            <person name="Zhang C."/>
            <person name="Singh A."/>
            <person name="Lorenz A.J."/>
            <person name="Jackson-Ziems T."/>
            <person name="Vidaver A."/>
            <person name="Alfano J.R."/>
        </authorList>
    </citation>
    <scope>NUCLEOTIDE SEQUENCE</scope>
    <source>
        <strain evidence="2">CNK-2</strain>
    </source>
</reference>
<dbReference type="EMBL" id="CP086345">
    <property type="protein sequence ID" value="UQB04761.1"/>
    <property type="molecule type" value="Genomic_DNA"/>
</dbReference>
<accession>A0A399Q2I8</accession>
<protein>
    <submittedName>
        <fullName evidence="1">Uncharacterized protein</fullName>
    </submittedName>
</protein>
<gene>
    <name evidence="1" type="ORF">DZF97_08970</name>
    <name evidence="2" type="ORF">LIV34_002628</name>
</gene>